<dbReference type="Proteomes" id="UP001552594">
    <property type="component" value="Unassembled WGS sequence"/>
</dbReference>
<feature type="region of interest" description="Disordered" evidence="1">
    <location>
        <begin position="18"/>
        <end position="42"/>
    </location>
</feature>
<protein>
    <submittedName>
        <fullName evidence="2">Translation initiation factor 2</fullName>
    </submittedName>
</protein>
<dbReference type="Gene3D" id="3.40.50.12580">
    <property type="match status" value="1"/>
</dbReference>
<keyword evidence="2" id="KW-0648">Protein biosynthesis</keyword>
<keyword evidence="2" id="KW-0396">Initiation factor</keyword>
<evidence type="ECO:0000256" key="1">
    <source>
        <dbReference type="SAM" id="MobiDB-lite"/>
    </source>
</evidence>
<comment type="caution">
    <text evidence="2">The sequence shown here is derived from an EMBL/GenBank/DDBJ whole genome shotgun (WGS) entry which is preliminary data.</text>
</comment>
<name>A0ABV3JS41_STRON</name>
<dbReference type="EMBL" id="JBFAUK010000002">
    <property type="protein sequence ID" value="MEV5505708.1"/>
    <property type="molecule type" value="Genomic_DNA"/>
</dbReference>
<accession>A0ABV3JS41</accession>
<sequence>MPPSDPWISAPICGNTPRDEAACPTMDTGSAGSGQRAAGSGQQAADDRSVLFAVRSAAALHRLLDTLPVFAGDRRIRRLFTLVPGSDFDIGALAAIERAGARTLPWAEACRRSFRLILAASPKGELHRLAGPLLLLPHGAGFNKTVPKEGSDGLASGLDPVHLLVDGQPLARVHALAHPSQLDRLAEHCPPAAARATVVGDPTLDRLLESAALREDYRAALGTGGRRLIVLTSTWGPESLLAARPGLPARLAAELPYDGYQLALVVHPNEYSATGGFDLAQELAPALGAGMVLARPHEEWAALLVAADAVITDHGSTALYAAALDRPVLTAADGGPELIPGSPMDRLLTHSPRLAGRESIDAALHAHRPGSARSLVQEAFAEQGRALELLRREVYAQLGLTPPPGPVTAAPLPRPGPPPQRPSAFAVRTHRQGDEVRVERFAAHLAPPAQHLAAEYGSAGERATHSAGLLYLRAGAAPAAEQGTGWTVDGWTRRILAERPACRMAAVILPSGECVARPRGAGLFSVRTEPRREPDGRLVFPDPAAALSAVYAAADRLPGDLTCGIGGHGHRVRVRPASAREAGRLLR</sequence>
<reference evidence="2 3" key="1">
    <citation type="submission" date="2024-06" db="EMBL/GenBank/DDBJ databases">
        <title>The Natural Products Discovery Center: Release of the First 8490 Sequenced Strains for Exploring Actinobacteria Biosynthetic Diversity.</title>
        <authorList>
            <person name="Kalkreuter E."/>
            <person name="Kautsar S.A."/>
            <person name="Yang D."/>
            <person name="Bader C.D."/>
            <person name="Teijaro C.N."/>
            <person name="Fluegel L."/>
            <person name="Davis C.M."/>
            <person name="Simpson J.R."/>
            <person name="Lauterbach L."/>
            <person name="Steele A.D."/>
            <person name="Gui C."/>
            <person name="Meng S."/>
            <person name="Li G."/>
            <person name="Viehrig K."/>
            <person name="Ye F."/>
            <person name="Su P."/>
            <person name="Kiefer A.F."/>
            <person name="Nichols A."/>
            <person name="Cepeda A.J."/>
            <person name="Yan W."/>
            <person name="Fan B."/>
            <person name="Jiang Y."/>
            <person name="Adhikari A."/>
            <person name="Zheng C.-J."/>
            <person name="Schuster L."/>
            <person name="Cowan T.M."/>
            <person name="Smanski M.J."/>
            <person name="Chevrette M.G."/>
            <person name="De Carvalho L.P.S."/>
            <person name="Shen B."/>
        </authorList>
    </citation>
    <scope>NUCLEOTIDE SEQUENCE [LARGE SCALE GENOMIC DNA]</scope>
    <source>
        <strain evidence="2 3">NPDC052347</strain>
    </source>
</reference>
<gene>
    <name evidence="2" type="ORF">AB0L16_04420</name>
</gene>
<proteinExistence type="predicted"/>
<feature type="region of interest" description="Disordered" evidence="1">
    <location>
        <begin position="400"/>
        <end position="424"/>
    </location>
</feature>
<dbReference type="SUPFAM" id="SSF53756">
    <property type="entry name" value="UDP-Glycosyltransferase/glycogen phosphorylase"/>
    <property type="match status" value="1"/>
</dbReference>
<keyword evidence="3" id="KW-1185">Reference proteome</keyword>
<evidence type="ECO:0000313" key="3">
    <source>
        <dbReference type="Proteomes" id="UP001552594"/>
    </source>
</evidence>
<feature type="compositionally biased region" description="Low complexity" evidence="1">
    <location>
        <begin position="29"/>
        <end position="42"/>
    </location>
</feature>
<evidence type="ECO:0000313" key="2">
    <source>
        <dbReference type="EMBL" id="MEV5505708.1"/>
    </source>
</evidence>
<feature type="compositionally biased region" description="Pro residues" evidence="1">
    <location>
        <begin position="401"/>
        <end position="421"/>
    </location>
</feature>
<dbReference type="GO" id="GO:0003743">
    <property type="term" value="F:translation initiation factor activity"/>
    <property type="evidence" value="ECO:0007669"/>
    <property type="project" value="UniProtKB-KW"/>
</dbReference>
<dbReference type="InterPro" id="IPR043148">
    <property type="entry name" value="TagF_C"/>
</dbReference>
<dbReference type="RefSeq" id="WP_364852401.1">
    <property type="nucleotide sequence ID" value="NZ_JBFAUK010000002.1"/>
</dbReference>
<organism evidence="2 3">
    <name type="scientific">Streptomyces orinoci</name>
    <name type="common">Streptoverticillium orinoci</name>
    <dbReference type="NCBI Taxonomy" id="67339"/>
    <lineage>
        <taxon>Bacteria</taxon>
        <taxon>Bacillati</taxon>
        <taxon>Actinomycetota</taxon>
        <taxon>Actinomycetes</taxon>
        <taxon>Kitasatosporales</taxon>
        <taxon>Streptomycetaceae</taxon>
        <taxon>Streptomyces</taxon>
    </lineage>
</organism>